<keyword evidence="1" id="KW-0472">Membrane</keyword>
<accession>Q9DW38</accession>
<dbReference type="GeneID" id="940293"/>
<reference evidence="2 3" key="9">
    <citation type="journal article" date="2000" name="J. Virol.">
        <title>Complete DNA sequence of the rat cytomegalovirus genome.</title>
        <authorList>
            <person name="Vink C."/>
            <person name="Beuken E."/>
            <person name="Bruggeman C.A."/>
        </authorList>
    </citation>
    <scope>NUCLEOTIDE SEQUENCE [LARGE SCALE GENOMIC DNA]</scope>
    <source>
        <strain evidence="2 3">Maastricht</strain>
    </source>
</reference>
<dbReference type="KEGG" id="vg:940293"/>
<keyword evidence="3" id="KW-1185">Reference proteome</keyword>
<keyword evidence="1" id="KW-1133">Transmembrane helix</keyword>
<evidence type="ECO:0000256" key="1">
    <source>
        <dbReference type="SAM" id="Phobius"/>
    </source>
</evidence>
<evidence type="ECO:0000313" key="3">
    <source>
        <dbReference type="Proteomes" id="UP000008288"/>
    </source>
</evidence>
<reference evidence="2 3" key="7">
    <citation type="journal article" date="1999" name="J. Virol.">
        <title>Deletion of the R78 G protein-coupled receptor gene from rat cytomegalovirus results in an attenuated, syncytium-inducing mutant strain.</title>
        <authorList>
            <person name="Beisser P.S."/>
            <person name="Grauls G."/>
            <person name="Bruggeman C.A."/>
            <person name="Vink C."/>
        </authorList>
    </citation>
    <scope>NUCLEOTIDE SEQUENCE [LARGE SCALE GENOMIC DNA]</scope>
    <source>
        <strain evidence="2 3">Maastricht</strain>
    </source>
</reference>
<sequence length="300" mass="35010">MVYWSNCLVMLLLYLYISDIRSLDCNDPSIVIECIYDPDLGQSCGLRLEQSLRLYNVVDSKVIKIHEWLDETVIHEEIDVVRDLRRYLNEILRKGSVPYDSVAYVLYICRFQPFSCARASRFRQDSRVNDTKGTAIQKLREVQDVLRARWALICHRMVLLERQSVPRHIFWKNESTGTFHCSLRSFVPWKYAMEISSQYFDSTIGIAKYEKNLTVCRASICVRSFDDAITLRCVVRFRTGIIRTIYLWGYDNFLNGRGNSSYLFEGFLVLCIVVYLAILVYNTMWSLSTLKRRGAKCGTA</sequence>
<name>Q9DW38_RCMVM</name>
<reference evidence="2 3" key="5">
    <citation type="journal article" date="1998" name="Virology">
        <title>The Maastricht strain and England strain of rat cytomegalovirus represent different betaherpesvirus species rather than strains.</title>
        <authorList>
            <person name="Beisser P.S."/>
            <person name="Kaptein S.J."/>
            <person name="Beuken E."/>
            <person name="Bruggeman C.A."/>
            <person name="Vink C."/>
        </authorList>
    </citation>
    <scope>NUCLEOTIDE SEQUENCE [LARGE SCALE GENOMIC DNA]</scope>
    <source>
        <strain evidence="2 3">Maastricht</strain>
    </source>
</reference>
<feature type="transmembrane region" description="Helical" evidence="1">
    <location>
        <begin position="262"/>
        <end position="283"/>
    </location>
</feature>
<reference evidence="2 3" key="1">
    <citation type="journal article" date="1996" name="J. Gen. Virol.">
        <title>Cloning and sequence analysis of the genes encoding DNA polymerase, glycoprotein B, ICP18.5 and major DNA-binding protein of rat cytomegalovirus.</title>
        <authorList>
            <person name="Beuken E."/>
            <person name="Slobbe R."/>
            <person name="Bruggeman C.A."/>
            <person name="Vink C."/>
        </authorList>
    </citation>
    <scope>NUCLEOTIDE SEQUENCE [LARGE SCALE GENOMIC DNA]</scope>
    <source>
        <strain evidence="2 3">Maastricht</strain>
    </source>
</reference>
<reference evidence="2 3" key="4">
    <citation type="journal article" date="1998" name="J. Virol.">
        <title>The R33 G protein-coupled receptor gene of rat cytomegalovirus plays an essential role in the pathogenesis of viral infection.</title>
        <authorList>
            <person name="Beisser P.S."/>
            <person name="Vink C."/>
            <person name="Van Dam J.G."/>
            <person name="Grauls G."/>
            <person name="Vanherle S.J."/>
            <person name="Bruggeman C.A."/>
        </authorList>
    </citation>
    <scope>NUCLEOTIDE SEQUENCE [LARGE SCALE GENOMIC DNA]</scope>
    <source>
        <strain evidence="2 3">Maastricht</strain>
    </source>
</reference>
<reference evidence="2 3" key="6">
    <citation type="journal article" date="1999" name="J. Gen. Virol.">
        <title>The rat cytomegalovirus R32 gene encodes a virion-associated protein that elicits a strong humoral immune response in infected rats.</title>
        <authorList>
            <person name="Beuken E."/>
            <person name="Grauls G."/>
            <person name="Bruggeman C.A."/>
            <person name="Vink C."/>
        </authorList>
    </citation>
    <scope>NUCLEOTIDE SEQUENCE [LARGE SCALE GENOMIC DNA]</scope>
    <source>
        <strain evidence="2 3">Maastricht</strain>
    </source>
</reference>
<keyword evidence="1" id="KW-0812">Transmembrane</keyword>
<dbReference type="RefSeq" id="NP_064265.1">
    <property type="nucleotide sequence ID" value="NC_002512.2"/>
</dbReference>
<protein>
    <submittedName>
        <fullName evidence="2">Pr152.3</fullName>
    </submittedName>
</protein>
<reference evidence="2 3" key="3">
    <citation type="journal article" date="1997" name="J. Gen. Virol.">
        <title>Cloning and functional characterization of the origin of lytic-phase DNA replication of rat cytomegalovirus.</title>
        <authorList>
            <person name="Vink C."/>
            <person name="Beuken E."/>
            <person name="Bruggeman C.A."/>
        </authorList>
    </citation>
    <scope>NUCLEOTIDE SEQUENCE [LARGE SCALE GENOMIC DNA]</scope>
    <source>
        <strain evidence="2 3">Maastricht</strain>
    </source>
</reference>
<reference evidence="2 3" key="8">
    <citation type="journal article" date="2000" name="J. Virol.">
        <title>The r144 major histocompatibility complex class I-like gene of rat cytomegalovirus is dispensable for both acute and long-term infection in the immunocompromised host.</title>
        <authorList>
            <person name="Beisser P.S."/>
            <person name="Kloover J.S."/>
            <person name="Grauls G.E."/>
            <person name="Blok M.J."/>
            <person name="Bruggeman C.A."/>
            <person name="Vink C."/>
        </authorList>
    </citation>
    <scope>NUCLEOTIDE SEQUENCE [LARGE SCALE GENOMIC DNA]</scope>
    <source>
        <strain evidence="2 3">Maastricht</strain>
    </source>
</reference>
<reference evidence="2 3" key="10">
    <citation type="journal article" date="2000" name="Virus Res.">
        <title>Rat cytomegalovirus R89 is a highly conserved gene which expresses a spliced transcript.</title>
        <authorList>
            <person name="Gruijthuijsen Y.K."/>
            <person name="Beuken E."/>
            <person name="Bruggeman C.A."/>
            <person name="Vink C."/>
        </authorList>
    </citation>
    <scope>NUCLEOTIDE SEQUENCE [LARGE SCALE GENOMIC DNA]</scope>
    <source>
        <strain evidence="2 3">Maastricht</strain>
    </source>
</reference>
<gene>
    <name evidence="2" type="primary">r152.3</name>
</gene>
<dbReference type="EMBL" id="AF232689">
    <property type="protein sequence ID" value="AAF99252.1"/>
    <property type="molecule type" value="Genomic_DNA"/>
</dbReference>
<dbReference type="Proteomes" id="UP000008288">
    <property type="component" value="Segment"/>
</dbReference>
<proteinExistence type="predicted"/>
<evidence type="ECO:0000313" key="2">
    <source>
        <dbReference type="EMBL" id="AAF99252.1"/>
    </source>
</evidence>
<organismHost>
    <name type="scientific">Rattus</name>
    <name type="common">rats</name>
    <dbReference type="NCBI Taxonomy" id="10114"/>
</organismHost>
<organism evidence="2 3">
    <name type="scientific">Rat cytomegalovirus (strain Maastricht)</name>
    <dbReference type="NCBI Taxonomy" id="79700"/>
    <lineage>
        <taxon>Viruses</taxon>
        <taxon>Duplodnaviria</taxon>
        <taxon>Heunggongvirae</taxon>
        <taxon>Peploviricota</taxon>
        <taxon>Herviviricetes</taxon>
        <taxon>Herpesvirales</taxon>
        <taxon>Orthoherpesviridae</taxon>
        <taxon>Betaherpesvirinae</taxon>
        <taxon>Muromegalovirus</taxon>
        <taxon>Muromegalovirus muridbeta2</taxon>
        <taxon>Murid betaherpesvirus 2</taxon>
    </lineage>
</organism>
<reference evidence="2 3" key="2">
    <citation type="journal article" date="1996" name="J. Virol.">
        <title>Structure of the rat cytomegalovirus genome termini.</title>
        <authorList>
            <person name="Vink C."/>
            <person name="Beuken E."/>
            <person name="Bruggeman C.A."/>
        </authorList>
    </citation>
    <scope>NUCLEOTIDE SEQUENCE [LARGE SCALE GENOMIC DNA]</scope>
    <source>
        <strain evidence="2 3">Maastricht</strain>
    </source>
</reference>